<keyword evidence="2" id="KW-1185">Reference proteome</keyword>
<dbReference type="GO" id="GO:0071949">
    <property type="term" value="F:FAD binding"/>
    <property type="evidence" value="ECO:0007669"/>
    <property type="project" value="InterPro"/>
</dbReference>
<sequence>MAITDDDEAWRKAFTAAVADVGDRMSYQQAAERLRSIVCTGLLTQTDIVERPHRFYEAHRLTARESMRLGPGLVNRFTVHYNLFAGTVIALGTREQIAQMVTRKRDAHASAGINTGLIVQTAAEFDRATGQFIINTPNPRAARNWISQGLVADEGVVIATLTVKGKTYGPQVFLVTFRDDAGSLLPGIQTIDMGRKTVGNDLDNARLIFTKPDAGVVQPNGQYRAMEMTGQRLFTGRIAVAYSTLEFAKSMKSMFANAHSFVDRKPCWAPGGRRPNLNQVPQIRAIFHDADRQLAQLTSFMRQIENRLADRLRNDRISAVDLQQAIAVAKVKVVETSISLCFALKQDVGSYALMAGKGFENLGTKDRQCVIEADPGCQTSCNAASSSKATVAF</sequence>
<reference evidence="1 2" key="1">
    <citation type="submission" date="2015-02" db="EMBL/GenBank/DDBJ databases">
        <authorList>
            <person name="Chooi Y.-H."/>
        </authorList>
    </citation>
    <scope>NUCLEOTIDE SEQUENCE [LARGE SCALE GENOMIC DNA]</scope>
    <source>
        <strain evidence="1">E3</strain>
    </source>
</reference>
<dbReference type="GO" id="GO:0005777">
    <property type="term" value="C:peroxisome"/>
    <property type="evidence" value="ECO:0007669"/>
    <property type="project" value="InterPro"/>
</dbReference>
<dbReference type="PANTHER" id="PTHR10909:SF352">
    <property type="entry name" value="ACYL-COENZYME A OXIDASE-LIKE PROTEIN"/>
    <property type="match status" value="1"/>
</dbReference>
<organism evidence="1 2">
    <name type="scientific">Plasmodiophora brassicae</name>
    <name type="common">Clubroot disease agent</name>
    <dbReference type="NCBI Taxonomy" id="37360"/>
    <lineage>
        <taxon>Eukaryota</taxon>
        <taxon>Sar</taxon>
        <taxon>Rhizaria</taxon>
        <taxon>Endomyxa</taxon>
        <taxon>Phytomyxea</taxon>
        <taxon>Plasmodiophorida</taxon>
        <taxon>Plasmodiophoridae</taxon>
        <taxon>Plasmodiophora</taxon>
    </lineage>
</organism>
<dbReference type="InterPro" id="IPR009100">
    <property type="entry name" value="AcylCoA_DH/oxidase_NM_dom_sf"/>
</dbReference>
<dbReference type="STRING" id="37360.A0A0G4ISL3"/>
<dbReference type="InterPro" id="IPR012258">
    <property type="entry name" value="Acyl-CoA_oxidase"/>
</dbReference>
<dbReference type="GO" id="GO:0003997">
    <property type="term" value="F:acyl-CoA oxidase activity"/>
    <property type="evidence" value="ECO:0007669"/>
    <property type="project" value="InterPro"/>
</dbReference>
<dbReference type="InterPro" id="IPR046373">
    <property type="entry name" value="Acyl-CoA_Oxase/DH_mid-dom_sf"/>
</dbReference>
<gene>
    <name evidence="1" type="ORF">PBRA_006369</name>
</gene>
<dbReference type="GO" id="GO:0033540">
    <property type="term" value="P:fatty acid beta-oxidation using acyl-CoA oxidase"/>
    <property type="evidence" value="ECO:0007669"/>
    <property type="project" value="TreeGrafter"/>
</dbReference>
<protein>
    <recommendedName>
        <fullName evidence="3">Acyl-CoA oxidase/dehydrogenase middle domain-containing protein</fullName>
    </recommendedName>
</protein>
<evidence type="ECO:0008006" key="3">
    <source>
        <dbReference type="Google" id="ProtNLM"/>
    </source>
</evidence>
<evidence type="ECO:0000313" key="1">
    <source>
        <dbReference type="EMBL" id="CEO98255.1"/>
    </source>
</evidence>
<name>A0A0G4ISL3_PLABS</name>
<dbReference type="OrthoDB" id="538336at2759"/>
<dbReference type="GO" id="GO:0005504">
    <property type="term" value="F:fatty acid binding"/>
    <property type="evidence" value="ECO:0007669"/>
    <property type="project" value="TreeGrafter"/>
</dbReference>
<dbReference type="AlphaFoldDB" id="A0A0G4ISL3"/>
<evidence type="ECO:0000313" key="2">
    <source>
        <dbReference type="Proteomes" id="UP000039324"/>
    </source>
</evidence>
<accession>A0A0G4ISL3</accession>
<proteinExistence type="predicted"/>
<dbReference type="EMBL" id="CDSF01000083">
    <property type="protein sequence ID" value="CEO98255.1"/>
    <property type="molecule type" value="Genomic_DNA"/>
</dbReference>
<dbReference type="PANTHER" id="PTHR10909">
    <property type="entry name" value="ELECTRON TRANSPORT OXIDOREDUCTASE"/>
    <property type="match status" value="1"/>
</dbReference>
<dbReference type="Gene3D" id="2.40.110.10">
    <property type="entry name" value="Butyryl-CoA Dehydrogenase, subunit A, domain 2"/>
    <property type="match status" value="1"/>
</dbReference>
<dbReference type="Proteomes" id="UP000039324">
    <property type="component" value="Unassembled WGS sequence"/>
</dbReference>
<dbReference type="GO" id="GO:0055088">
    <property type="term" value="P:lipid homeostasis"/>
    <property type="evidence" value="ECO:0007669"/>
    <property type="project" value="TreeGrafter"/>
</dbReference>
<dbReference type="OMA" id="HAFLMEI"/>
<dbReference type="SUPFAM" id="SSF56645">
    <property type="entry name" value="Acyl-CoA dehydrogenase NM domain-like"/>
    <property type="match status" value="1"/>
</dbReference>